<dbReference type="EMBL" id="JAFLNC010000001">
    <property type="protein sequence ID" value="MBO0332465.1"/>
    <property type="molecule type" value="Genomic_DNA"/>
</dbReference>
<keyword evidence="1" id="KW-0732">Signal</keyword>
<feature type="chain" id="PRO_5047250967" evidence="1">
    <location>
        <begin position="29"/>
        <end position="244"/>
    </location>
</feature>
<reference evidence="2 3" key="1">
    <citation type="submission" date="2021-03" db="EMBL/GenBank/DDBJ databases">
        <title>Sneathiella sp. CAU 1612 isolated from Kang Won-do.</title>
        <authorList>
            <person name="Kim W."/>
        </authorList>
    </citation>
    <scope>NUCLEOTIDE SEQUENCE [LARGE SCALE GENOMIC DNA]</scope>
    <source>
        <strain evidence="2 3">CAU 1612</strain>
    </source>
</reference>
<dbReference type="PANTHER" id="PTHR36057">
    <property type="match status" value="1"/>
</dbReference>
<evidence type="ECO:0000256" key="1">
    <source>
        <dbReference type="SAM" id="SignalP"/>
    </source>
</evidence>
<proteinExistence type="predicted"/>
<dbReference type="PANTHER" id="PTHR36057:SF1">
    <property type="entry name" value="LIPOPROTEIN LIPID ATTACHMENT SITE-LIKE PROTEIN, PUTATIVE (DUF1223)-RELATED"/>
    <property type="match status" value="1"/>
</dbReference>
<dbReference type="RefSeq" id="WP_207041777.1">
    <property type="nucleotide sequence ID" value="NZ_JAFLNC010000001.1"/>
</dbReference>
<gene>
    <name evidence="2" type="ORF">J0X12_02490</name>
</gene>
<dbReference type="SUPFAM" id="SSF52833">
    <property type="entry name" value="Thioredoxin-like"/>
    <property type="match status" value="1"/>
</dbReference>
<dbReference type="InterPro" id="IPR010634">
    <property type="entry name" value="DUF1223"/>
</dbReference>
<sequence>MIKLYVNKLAVICTAVLMGTTIASAVFAQSAHQPSTVVELYTSQGCSSCPPADKLLSELIKDDSVLGLSFAVTYWDYIGWKDTFGSPDNDDRQVEYRGRFNSRYVYTPQMVIGGEAHAVGSDPSAVNSLIQKHADHAKSLPLEWAFDGDRLNVVLPAGSGNATIWLADIDRSNDVDIRRGENTGRIITYHNVVRKIRTLGEWAGDAKTIVLDLAEMRAEGRDGCALIIQQDGYGPILAALEVML</sequence>
<dbReference type="Pfam" id="PF06764">
    <property type="entry name" value="DUF1223"/>
    <property type="match status" value="1"/>
</dbReference>
<dbReference type="Proteomes" id="UP000664761">
    <property type="component" value="Unassembled WGS sequence"/>
</dbReference>
<comment type="caution">
    <text evidence="2">The sequence shown here is derived from an EMBL/GenBank/DDBJ whole genome shotgun (WGS) entry which is preliminary data.</text>
</comment>
<evidence type="ECO:0000313" key="2">
    <source>
        <dbReference type="EMBL" id="MBO0332465.1"/>
    </source>
</evidence>
<keyword evidence="3" id="KW-1185">Reference proteome</keyword>
<name>A0ABS3F1S4_9PROT</name>
<protein>
    <submittedName>
        <fullName evidence="2">DUF1223 domain-containing protein</fullName>
    </submittedName>
</protein>
<accession>A0ABS3F1S4</accession>
<evidence type="ECO:0000313" key="3">
    <source>
        <dbReference type="Proteomes" id="UP000664761"/>
    </source>
</evidence>
<organism evidence="2 3">
    <name type="scientific">Sneathiella sedimenti</name>
    <dbReference type="NCBI Taxonomy" id="2816034"/>
    <lineage>
        <taxon>Bacteria</taxon>
        <taxon>Pseudomonadati</taxon>
        <taxon>Pseudomonadota</taxon>
        <taxon>Alphaproteobacteria</taxon>
        <taxon>Sneathiellales</taxon>
        <taxon>Sneathiellaceae</taxon>
        <taxon>Sneathiella</taxon>
    </lineage>
</organism>
<dbReference type="InterPro" id="IPR036249">
    <property type="entry name" value="Thioredoxin-like_sf"/>
</dbReference>
<feature type="signal peptide" evidence="1">
    <location>
        <begin position="1"/>
        <end position="28"/>
    </location>
</feature>